<dbReference type="Gene3D" id="3.40.630.30">
    <property type="match status" value="1"/>
</dbReference>
<keyword evidence="4" id="KW-0012">Acyltransferase</keyword>
<keyword evidence="8" id="KW-1185">Reference proteome</keyword>
<feature type="domain" description="N-acetyltransferase" evidence="6">
    <location>
        <begin position="6"/>
        <end position="163"/>
    </location>
</feature>
<dbReference type="SUPFAM" id="SSF55729">
    <property type="entry name" value="Acyl-CoA N-acyltransferases (Nat)"/>
    <property type="match status" value="1"/>
</dbReference>
<keyword evidence="2" id="KW-1277">Toxin-antitoxin system</keyword>
<keyword evidence="3 7" id="KW-0808">Transferase</keyword>
<organism evidence="7 8">
    <name type="scientific">Mycobacterium riyadhense</name>
    <dbReference type="NCBI Taxonomy" id="486698"/>
    <lineage>
        <taxon>Bacteria</taxon>
        <taxon>Bacillati</taxon>
        <taxon>Actinomycetota</taxon>
        <taxon>Actinomycetes</taxon>
        <taxon>Mycobacteriales</taxon>
        <taxon>Mycobacteriaceae</taxon>
        <taxon>Mycobacterium</taxon>
    </lineage>
</organism>
<dbReference type="EMBL" id="LQPQ01000146">
    <property type="protein sequence ID" value="ORW71567.1"/>
    <property type="molecule type" value="Genomic_DNA"/>
</dbReference>
<gene>
    <name evidence="7" type="ORF">AWC22_01645</name>
</gene>
<evidence type="ECO:0000313" key="8">
    <source>
        <dbReference type="Proteomes" id="UP000193087"/>
    </source>
</evidence>
<dbReference type="GO" id="GO:0016747">
    <property type="term" value="F:acyltransferase activity, transferring groups other than amino-acyl groups"/>
    <property type="evidence" value="ECO:0007669"/>
    <property type="project" value="InterPro"/>
</dbReference>
<dbReference type="STRING" id="486698.AWC22_01645"/>
<evidence type="ECO:0000256" key="1">
    <source>
        <dbReference type="ARBA" id="ARBA00022491"/>
    </source>
</evidence>
<protein>
    <submittedName>
        <fullName evidence="7">GCN5 family acetyltransferase</fullName>
    </submittedName>
</protein>
<evidence type="ECO:0000256" key="5">
    <source>
        <dbReference type="ARBA" id="ARBA00049880"/>
    </source>
</evidence>
<dbReference type="Proteomes" id="UP000193087">
    <property type="component" value="Unassembled WGS sequence"/>
</dbReference>
<evidence type="ECO:0000256" key="4">
    <source>
        <dbReference type="ARBA" id="ARBA00023315"/>
    </source>
</evidence>
<proteinExistence type="predicted"/>
<dbReference type="PANTHER" id="PTHR36449">
    <property type="entry name" value="ACETYLTRANSFERASE-RELATED"/>
    <property type="match status" value="1"/>
</dbReference>
<accession>A0A1X2C6L7</accession>
<comment type="caution">
    <text evidence="7">The sequence shown here is derived from an EMBL/GenBank/DDBJ whole genome shotgun (WGS) entry which is preliminary data.</text>
</comment>
<reference evidence="7 8" key="1">
    <citation type="submission" date="2016-01" db="EMBL/GenBank/DDBJ databases">
        <title>The new phylogeny of the genus Mycobacterium.</title>
        <authorList>
            <person name="Tarcisio F."/>
            <person name="Conor M."/>
            <person name="Antonella G."/>
            <person name="Elisabetta G."/>
            <person name="Giulia F.S."/>
            <person name="Sara T."/>
            <person name="Anna F."/>
            <person name="Clotilde B."/>
            <person name="Roberto B."/>
            <person name="Veronica D.S."/>
            <person name="Fabio R."/>
            <person name="Monica P."/>
            <person name="Olivier J."/>
            <person name="Enrico T."/>
            <person name="Nicola S."/>
        </authorList>
    </citation>
    <scope>NUCLEOTIDE SEQUENCE [LARGE SCALE GENOMIC DNA]</scope>
    <source>
        <strain evidence="7 8">DSM 45176</strain>
    </source>
</reference>
<comment type="catalytic activity">
    <reaction evidence="5">
        <text>glycyl-tRNA(Gly) + acetyl-CoA = N-acetylglycyl-tRNA(Gly) + CoA + H(+)</text>
        <dbReference type="Rhea" id="RHEA:81867"/>
        <dbReference type="Rhea" id="RHEA-COMP:9683"/>
        <dbReference type="Rhea" id="RHEA-COMP:19766"/>
        <dbReference type="ChEBI" id="CHEBI:15378"/>
        <dbReference type="ChEBI" id="CHEBI:57287"/>
        <dbReference type="ChEBI" id="CHEBI:57288"/>
        <dbReference type="ChEBI" id="CHEBI:78522"/>
        <dbReference type="ChEBI" id="CHEBI:232036"/>
    </reaction>
</comment>
<keyword evidence="1" id="KW-0678">Repressor</keyword>
<dbReference type="GeneID" id="93496017"/>
<sequence length="179" mass="19877">MAGGYSRPRPISESDEVATFDSGENSLDEYLRRRALANHAQAASRCFVTCRGRRVVGFYALASSSVEHASVPGKVRRNMPDPIPVVLLSRLAVDRQEQGNGLGRHLLRDAIRRCIWVAEQVAVRAILVHALHDGARAFYARYDFEPSPTDPMHLLLTMKDARALIATPPPGPTRQHRLT</sequence>
<evidence type="ECO:0000256" key="3">
    <source>
        <dbReference type="ARBA" id="ARBA00022679"/>
    </source>
</evidence>
<name>A0A1X2C6L7_9MYCO</name>
<dbReference type="PANTHER" id="PTHR36449:SF1">
    <property type="entry name" value="ACETYLTRANSFERASE"/>
    <property type="match status" value="1"/>
</dbReference>
<dbReference type="PROSITE" id="PS51186">
    <property type="entry name" value="GNAT"/>
    <property type="match status" value="1"/>
</dbReference>
<evidence type="ECO:0000256" key="2">
    <source>
        <dbReference type="ARBA" id="ARBA00022649"/>
    </source>
</evidence>
<dbReference type="RefSeq" id="WP_085251719.1">
    <property type="nucleotide sequence ID" value="NZ_CAJMWJ010000001.1"/>
</dbReference>
<evidence type="ECO:0000259" key="6">
    <source>
        <dbReference type="PROSITE" id="PS51186"/>
    </source>
</evidence>
<dbReference type="CDD" id="cd04301">
    <property type="entry name" value="NAT_SF"/>
    <property type="match status" value="1"/>
</dbReference>
<dbReference type="InterPro" id="IPR016181">
    <property type="entry name" value="Acyl_CoA_acyltransferase"/>
</dbReference>
<dbReference type="Pfam" id="PF13508">
    <property type="entry name" value="Acetyltransf_7"/>
    <property type="match status" value="1"/>
</dbReference>
<evidence type="ECO:0000313" key="7">
    <source>
        <dbReference type="EMBL" id="ORW71567.1"/>
    </source>
</evidence>
<dbReference type="AlphaFoldDB" id="A0A1X2C6L7"/>
<dbReference type="InterPro" id="IPR000182">
    <property type="entry name" value="GNAT_dom"/>
</dbReference>
<dbReference type="OrthoDB" id="9799147at2"/>